<dbReference type="EMBL" id="JACOQK010000001">
    <property type="protein sequence ID" value="MBC5787622.1"/>
    <property type="molecule type" value="Genomic_DNA"/>
</dbReference>
<protein>
    <submittedName>
        <fullName evidence="5">Helix-turn-helix transcriptional regulator</fullName>
    </submittedName>
</protein>
<keyword evidence="3" id="KW-1133">Transmembrane helix</keyword>
<feature type="compositionally biased region" description="Basic and acidic residues" evidence="2">
    <location>
        <begin position="50"/>
        <end position="65"/>
    </location>
</feature>
<dbReference type="PANTHER" id="PTHR46558">
    <property type="entry name" value="TRACRIPTIONAL REGULATORY PROTEIN-RELATED-RELATED"/>
    <property type="match status" value="1"/>
</dbReference>
<dbReference type="Proteomes" id="UP000649151">
    <property type="component" value="Unassembled WGS sequence"/>
</dbReference>
<dbReference type="PANTHER" id="PTHR46558:SF11">
    <property type="entry name" value="HTH-TYPE TRANSCRIPTIONAL REGULATOR XRE"/>
    <property type="match status" value="1"/>
</dbReference>
<evidence type="ECO:0000313" key="5">
    <source>
        <dbReference type="EMBL" id="MBC5787622.1"/>
    </source>
</evidence>
<keyword evidence="1" id="KW-0238">DNA-binding</keyword>
<feature type="transmembrane region" description="Helical" evidence="3">
    <location>
        <begin position="124"/>
        <end position="143"/>
    </location>
</feature>
<dbReference type="InterPro" id="IPR001387">
    <property type="entry name" value="Cro/C1-type_HTH"/>
</dbReference>
<feature type="transmembrane region" description="Helical" evidence="3">
    <location>
        <begin position="100"/>
        <end position="118"/>
    </location>
</feature>
<keyword evidence="6" id="KW-1185">Reference proteome</keyword>
<evidence type="ECO:0000259" key="4">
    <source>
        <dbReference type="PROSITE" id="PS50943"/>
    </source>
</evidence>
<evidence type="ECO:0000256" key="2">
    <source>
        <dbReference type="SAM" id="MobiDB-lite"/>
    </source>
</evidence>
<gene>
    <name evidence="5" type="ORF">H8Z77_06270</name>
</gene>
<name>A0ABR7IR60_9CLOT</name>
<feature type="region of interest" description="Disordered" evidence="2">
    <location>
        <begin position="50"/>
        <end position="71"/>
    </location>
</feature>
<evidence type="ECO:0000256" key="3">
    <source>
        <dbReference type="SAM" id="Phobius"/>
    </source>
</evidence>
<dbReference type="SMART" id="SM00530">
    <property type="entry name" value="HTH_XRE"/>
    <property type="match status" value="1"/>
</dbReference>
<dbReference type="Gene3D" id="1.10.260.40">
    <property type="entry name" value="lambda repressor-like DNA-binding domains"/>
    <property type="match status" value="1"/>
</dbReference>
<feature type="domain" description="HTH cro/C1-type" evidence="4">
    <location>
        <begin position="1"/>
        <end position="46"/>
    </location>
</feature>
<dbReference type="PROSITE" id="PS50943">
    <property type="entry name" value="HTH_CROC1"/>
    <property type="match status" value="1"/>
</dbReference>
<dbReference type="SUPFAM" id="SSF47413">
    <property type="entry name" value="lambda repressor-like DNA-binding domains"/>
    <property type="match status" value="1"/>
</dbReference>
<reference evidence="5 6" key="1">
    <citation type="submission" date="2020-08" db="EMBL/GenBank/DDBJ databases">
        <title>Genome public.</title>
        <authorList>
            <person name="Liu C."/>
            <person name="Sun Q."/>
        </authorList>
    </citation>
    <scope>NUCLEOTIDE SEQUENCE [LARGE SCALE GENOMIC DNA]</scope>
    <source>
        <strain evidence="5 6">NSJ-27</strain>
    </source>
</reference>
<evidence type="ECO:0000313" key="6">
    <source>
        <dbReference type="Proteomes" id="UP000649151"/>
    </source>
</evidence>
<keyword evidence="3" id="KW-0812">Transmembrane</keyword>
<proteinExistence type="predicted"/>
<sequence length="545" mass="62098">MTQQQLADTLGVTNKAVSKWETGQGMPDISILESLSQILGVSIDEIIRGEKQKNTTNHPEEQKEDMPEENTVEITTKMDETILLDYYKNMFPIKTRKRRYLIYFLLIILGISIGMVVWDTNWIVTILVGCLYIAIVTITICFVQQQYKLAAKRKLKKNHQLYGGIPILKVLLQQEKIHCMDSFLDIQLPYHKIKTIIETECLILLTYETNTVLLDKRGIKDHTVMEVLELFHQKAPQAFCKKYIPSNQSKIKNIVGVSCIIIGALLQLLQIVYYGLHYSQGVEYLWDGMLYWINGILIALVGIGIISLVWPKRKWILTSSILAMLLLVLNLFGSFISQNKNETIWSISPDGSNSMVMKRNPDTGRTYDYHHHKLFFISSGSQLPYTVSKNKKIQWLTNDICAFTYMSPDDSQIHQYIATYGDRTLGSYYYVTNVIGGDWTTYDTNNTVGWHILVDDGVMLKYGETKEYYSLDDCVQFGTTAIALCKNGIPQWTIVLNEDCEVTSGSDLTGTITLCKVSMDQTAPTIFHRSSSEANLDELEELKLG</sequence>
<dbReference type="Pfam" id="PF01381">
    <property type="entry name" value="HTH_3"/>
    <property type="match status" value="1"/>
</dbReference>
<comment type="caution">
    <text evidence="5">The sequence shown here is derived from an EMBL/GenBank/DDBJ whole genome shotgun (WGS) entry which is preliminary data.</text>
</comment>
<evidence type="ECO:0000256" key="1">
    <source>
        <dbReference type="ARBA" id="ARBA00023125"/>
    </source>
</evidence>
<dbReference type="InterPro" id="IPR036259">
    <property type="entry name" value="MFS_trans_sf"/>
</dbReference>
<dbReference type="SUPFAM" id="SSF103473">
    <property type="entry name" value="MFS general substrate transporter"/>
    <property type="match status" value="1"/>
</dbReference>
<dbReference type="CDD" id="cd00093">
    <property type="entry name" value="HTH_XRE"/>
    <property type="match status" value="1"/>
</dbReference>
<organism evidence="5 6">
    <name type="scientific">Clostridium facile</name>
    <dbReference type="NCBI Taxonomy" id="2763035"/>
    <lineage>
        <taxon>Bacteria</taxon>
        <taxon>Bacillati</taxon>
        <taxon>Bacillota</taxon>
        <taxon>Clostridia</taxon>
        <taxon>Eubacteriales</taxon>
        <taxon>Clostridiaceae</taxon>
        <taxon>Clostridium</taxon>
    </lineage>
</organism>
<keyword evidence="3" id="KW-0472">Membrane</keyword>
<feature type="transmembrane region" description="Helical" evidence="3">
    <location>
        <begin position="254"/>
        <end position="276"/>
    </location>
</feature>
<accession>A0ABR7IR60</accession>
<feature type="transmembrane region" description="Helical" evidence="3">
    <location>
        <begin position="288"/>
        <end position="310"/>
    </location>
</feature>
<dbReference type="InterPro" id="IPR010982">
    <property type="entry name" value="Lambda_DNA-bd_dom_sf"/>
</dbReference>
<feature type="transmembrane region" description="Helical" evidence="3">
    <location>
        <begin position="315"/>
        <end position="336"/>
    </location>
</feature>